<comment type="caution">
    <text evidence="6">The sequence shown here is derived from an EMBL/GenBank/DDBJ whole genome shotgun (WGS) entry which is preliminary data.</text>
</comment>
<keyword evidence="7" id="KW-1185">Reference proteome</keyword>
<gene>
    <name evidence="6" type="ORF">F0415_06555</name>
</gene>
<feature type="transmembrane region" description="Helical" evidence="4">
    <location>
        <begin position="260"/>
        <end position="279"/>
    </location>
</feature>
<dbReference type="GO" id="GO:0022857">
    <property type="term" value="F:transmembrane transporter activity"/>
    <property type="evidence" value="ECO:0007669"/>
    <property type="project" value="InterPro"/>
</dbReference>
<feature type="transmembrane region" description="Helical" evidence="4">
    <location>
        <begin position="228"/>
        <end position="248"/>
    </location>
</feature>
<keyword evidence="2 4" id="KW-1133">Transmembrane helix</keyword>
<dbReference type="Proteomes" id="UP000322165">
    <property type="component" value="Unassembled WGS sequence"/>
</dbReference>
<evidence type="ECO:0000259" key="5">
    <source>
        <dbReference type="PROSITE" id="PS50850"/>
    </source>
</evidence>
<dbReference type="EMBL" id="VUOD01000004">
    <property type="protein sequence ID" value="KAA2285116.1"/>
    <property type="molecule type" value="Genomic_DNA"/>
</dbReference>
<dbReference type="PANTHER" id="PTHR23521">
    <property type="entry name" value="TRANSPORTER MFS SUPERFAMILY"/>
    <property type="match status" value="1"/>
</dbReference>
<keyword evidence="3 4" id="KW-0472">Membrane</keyword>
<dbReference type="InterPro" id="IPR036259">
    <property type="entry name" value="MFS_trans_sf"/>
</dbReference>
<name>A0A5B2ZAE4_9GAMM</name>
<dbReference type="InterPro" id="IPR047200">
    <property type="entry name" value="MFS_YcaD-like"/>
</dbReference>
<feature type="transmembrane region" description="Helical" evidence="4">
    <location>
        <begin position="95"/>
        <end position="115"/>
    </location>
</feature>
<evidence type="ECO:0000313" key="7">
    <source>
        <dbReference type="Proteomes" id="UP000322165"/>
    </source>
</evidence>
<evidence type="ECO:0000313" key="6">
    <source>
        <dbReference type="EMBL" id="KAA2285116.1"/>
    </source>
</evidence>
<feature type="domain" description="Major facilitator superfamily (MFS) profile" evidence="5">
    <location>
        <begin position="195"/>
        <end position="411"/>
    </location>
</feature>
<dbReference type="AlphaFoldDB" id="A0A5B2ZAE4"/>
<dbReference type="InterPro" id="IPR011701">
    <property type="entry name" value="MFS"/>
</dbReference>
<protein>
    <submittedName>
        <fullName evidence="6">MFS transporter</fullName>
    </submittedName>
</protein>
<feature type="transmembrane region" description="Helical" evidence="4">
    <location>
        <begin position="352"/>
        <end position="373"/>
    </location>
</feature>
<proteinExistence type="predicted"/>
<evidence type="ECO:0000256" key="1">
    <source>
        <dbReference type="ARBA" id="ARBA00022692"/>
    </source>
</evidence>
<reference evidence="6 7" key="1">
    <citation type="submission" date="2019-09" db="EMBL/GenBank/DDBJ databases">
        <title>Arenimonas chukotkensis sp. nov., a bacterium isolated from Chukotka hot spring, Arctic region, Russia.</title>
        <authorList>
            <person name="Zayulina K.S."/>
            <person name="Prokofeva M.I."/>
            <person name="Elcheninov A.G."/>
            <person name="Novikov A."/>
            <person name="Kochetkova T.V."/>
            <person name="Kublanov I.V."/>
        </authorList>
    </citation>
    <scope>NUCLEOTIDE SEQUENCE [LARGE SCALE GENOMIC DNA]</scope>
    <source>
        <strain evidence="6 7">3729k</strain>
    </source>
</reference>
<feature type="transmembrane region" description="Helical" evidence="4">
    <location>
        <begin position="318"/>
        <end position="340"/>
    </location>
</feature>
<dbReference type="CDD" id="cd17477">
    <property type="entry name" value="MFS_YcaD_like"/>
    <property type="match status" value="1"/>
</dbReference>
<feature type="transmembrane region" description="Helical" evidence="4">
    <location>
        <begin position="69"/>
        <end position="89"/>
    </location>
</feature>
<feature type="transmembrane region" description="Helical" evidence="4">
    <location>
        <begin position="285"/>
        <end position="306"/>
    </location>
</feature>
<feature type="transmembrane region" description="Helical" evidence="4">
    <location>
        <begin position="154"/>
        <end position="174"/>
    </location>
</feature>
<dbReference type="PROSITE" id="PS50850">
    <property type="entry name" value="MFS"/>
    <property type="match status" value="1"/>
</dbReference>
<reference evidence="6 7" key="2">
    <citation type="submission" date="2019-09" db="EMBL/GenBank/DDBJ databases">
        <authorList>
            <person name="Mazur A."/>
        </authorList>
    </citation>
    <scope>NUCLEOTIDE SEQUENCE [LARGE SCALE GENOMIC DNA]</scope>
    <source>
        <strain evidence="6 7">3729k</strain>
    </source>
</reference>
<dbReference type="InterPro" id="IPR020846">
    <property type="entry name" value="MFS_dom"/>
</dbReference>
<feature type="transmembrane region" description="Helical" evidence="4">
    <location>
        <begin position="38"/>
        <end position="57"/>
    </location>
</feature>
<dbReference type="Gene3D" id="1.20.1250.20">
    <property type="entry name" value="MFS general substrate transporter like domains"/>
    <property type="match status" value="2"/>
</dbReference>
<dbReference type="RefSeq" id="WP_149860614.1">
    <property type="nucleotide sequence ID" value="NZ_VUOD01000004.1"/>
</dbReference>
<accession>A0A5B2ZAE4</accession>
<evidence type="ECO:0000256" key="3">
    <source>
        <dbReference type="ARBA" id="ARBA00023136"/>
    </source>
</evidence>
<dbReference type="PANTHER" id="PTHR23521:SF3">
    <property type="entry name" value="MFS TRANSPORTER"/>
    <property type="match status" value="1"/>
</dbReference>
<feature type="transmembrane region" description="Helical" evidence="4">
    <location>
        <begin position="127"/>
        <end position="148"/>
    </location>
</feature>
<evidence type="ECO:0000256" key="2">
    <source>
        <dbReference type="ARBA" id="ARBA00022989"/>
    </source>
</evidence>
<feature type="transmembrane region" description="Helical" evidence="4">
    <location>
        <begin position="195"/>
        <end position="216"/>
    </location>
</feature>
<keyword evidence="1 4" id="KW-0812">Transmembrane</keyword>
<dbReference type="SUPFAM" id="SSF103473">
    <property type="entry name" value="MFS general substrate transporter"/>
    <property type="match status" value="1"/>
</dbReference>
<organism evidence="6 7">
    <name type="scientific">Arenimonas fontis</name>
    <dbReference type="NCBI Taxonomy" id="2608255"/>
    <lineage>
        <taxon>Bacteria</taxon>
        <taxon>Pseudomonadati</taxon>
        <taxon>Pseudomonadota</taxon>
        <taxon>Gammaproteobacteria</taxon>
        <taxon>Lysobacterales</taxon>
        <taxon>Lysobacteraceae</taxon>
        <taxon>Arenimonas</taxon>
    </lineage>
</organism>
<dbReference type="Pfam" id="PF07690">
    <property type="entry name" value="MFS_1"/>
    <property type="match status" value="1"/>
</dbReference>
<evidence type="ECO:0000256" key="4">
    <source>
        <dbReference type="SAM" id="Phobius"/>
    </source>
</evidence>
<sequence>MLPLTALLAGVALLLAGSGLLGTLLAVRGSQAGFGDQALGLVMSAYFLGFLAGTFLAPPLIRRLGHIRAFAFFAALCACTVLAHPMLVAPWPWGLLRLGTGIALVGLYTAIESWLNSHAAAEHRGRIFAVYMAVNLLALALGQQLLRLAPADSFVLFSLVAILVCAAMLPVTATRLAQPATPVSDRMRVRQLARVAPAAAAGAMFSGLAMGAFWGLGPAYASHLGLNAGQVASFMSLAILGGAALQLPIGRLSDRGDRRLTLGLVCALAAALAVATALLRAPSPWLLYGLFFAYGGLAFAVYPVAVAHLLDRVPAEQVLAACSTVLLVHGAGAAVGPALAGALMQRFGPAALPAWFAAMQAAVVLFTLTRLLLRQRAPDQPAHFHPMLRTTPTALELLPETDSPAPSSPEK</sequence>
<dbReference type="GO" id="GO:0005886">
    <property type="term" value="C:plasma membrane"/>
    <property type="evidence" value="ECO:0007669"/>
    <property type="project" value="TreeGrafter"/>
</dbReference>